<evidence type="ECO:0000256" key="1">
    <source>
        <dbReference type="SAM" id="MobiDB-lite"/>
    </source>
</evidence>
<evidence type="ECO:0000313" key="4">
    <source>
        <dbReference type="Proteomes" id="UP000291838"/>
    </source>
</evidence>
<dbReference type="AlphaFoldDB" id="A0A4Q2RU34"/>
<gene>
    <name evidence="3" type="ORF">EUA06_06555</name>
</gene>
<keyword evidence="4" id="KW-1185">Reference proteome</keyword>
<feature type="signal peptide" evidence="2">
    <location>
        <begin position="1"/>
        <end position="23"/>
    </location>
</feature>
<feature type="compositionally biased region" description="Basic and acidic residues" evidence="1">
    <location>
        <begin position="29"/>
        <end position="44"/>
    </location>
</feature>
<proteinExistence type="predicted"/>
<organism evidence="3 4">
    <name type="scientific">Nocardioides glacieisoli</name>
    <dbReference type="NCBI Taxonomy" id="1168730"/>
    <lineage>
        <taxon>Bacteria</taxon>
        <taxon>Bacillati</taxon>
        <taxon>Actinomycetota</taxon>
        <taxon>Actinomycetes</taxon>
        <taxon>Propionibacteriales</taxon>
        <taxon>Nocardioidaceae</taxon>
        <taxon>Nocardioides</taxon>
    </lineage>
</organism>
<keyword evidence="2" id="KW-0732">Signal</keyword>
<evidence type="ECO:0000313" key="3">
    <source>
        <dbReference type="EMBL" id="RYB92601.1"/>
    </source>
</evidence>
<feature type="region of interest" description="Disordered" evidence="1">
    <location>
        <begin position="26"/>
        <end position="56"/>
    </location>
</feature>
<evidence type="ECO:0000256" key="2">
    <source>
        <dbReference type="SAM" id="SignalP"/>
    </source>
</evidence>
<feature type="compositionally biased region" description="Polar residues" evidence="1">
    <location>
        <begin position="45"/>
        <end position="55"/>
    </location>
</feature>
<dbReference type="RefSeq" id="WP_129474206.1">
    <property type="nucleotide sequence ID" value="NZ_SDWS01000002.1"/>
</dbReference>
<accession>A0A4Q2RU34</accession>
<reference evidence="3 4" key="1">
    <citation type="submission" date="2019-01" db="EMBL/GenBank/DDBJ databases">
        <title>Novel species of Nocardioides.</title>
        <authorList>
            <person name="Liu Q."/>
            <person name="Xin Y.-H."/>
        </authorList>
    </citation>
    <scope>NUCLEOTIDE SEQUENCE [LARGE SCALE GENOMIC DNA]</scope>
    <source>
        <strain evidence="3 4">HLT3-15</strain>
    </source>
</reference>
<comment type="caution">
    <text evidence="3">The sequence shown here is derived from an EMBL/GenBank/DDBJ whole genome shotgun (WGS) entry which is preliminary data.</text>
</comment>
<feature type="chain" id="PRO_5020619896" evidence="2">
    <location>
        <begin position="24"/>
        <end position="468"/>
    </location>
</feature>
<dbReference type="EMBL" id="SDWS01000002">
    <property type="protein sequence ID" value="RYB92601.1"/>
    <property type="molecule type" value="Genomic_DNA"/>
</dbReference>
<dbReference type="Proteomes" id="UP000291838">
    <property type="component" value="Unassembled WGS sequence"/>
</dbReference>
<protein>
    <submittedName>
        <fullName evidence="3">Uncharacterized protein</fullName>
    </submittedName>
</protein>
<dbReference type="OrthoDB" id="3323099at2"/>
<name>A0A4Q2RU34_9ACTN</name>
<sequence length="468" mass="51384">MQSRYVARWCAALLLVGPGVVAAAPTSAQRDDGWSRPRVVDPREGTTSQPPSYASNGRGRTVLAWVSHTVVQPAAQPYEDPVVRADIRVRRIRGDGRLGPIRTVYSSLDDVSTVKIAVDAKGDMVVGWTEYRVETAGYRPWVRRVPRRGALPPAQLVWGEGSETGLNSVAMTPDGTAVAVWLQPRLYPDNATAPQQMLLRRVLDDGTLSGATDLGLTGIAADVVAGEKSFWVSGNDDPLHEGGTEGDISAVRIDRRGRVTDRTILDTAQPGLESYSPTLTLDGRQDARVLWVRYDSVNGGNELVARVWRSDGSASRETVIRDGHYGYTSIATSAQGDSFVTWISMDDYEYESYGRAWDRRGRLGRVEDFGLVAWDNDYVKWIHGPTAWVDDEGRGIVAWGHRPVDTGTPGDPEGPIVTRVRRIRPDGRTTRLPTVDLGPQITGFVTPEGLTMLGFQPTDNRARLVVRR</sequence>